<dbReference type="Proteomes" id="UP000566819">
    <property type="component" value="Unassembled WGS sequence"/>
</dbReference>
<name>A0A8H4RDB4_9HELO</name>
<keyword evidence="4 7" id="KW-0472">Membrane</keyword>
<evidence type="ECO:0000256" key="3">
    <source>
        <dbReference type="ARBA" id="ARBA00022989"/>
    </source>
</evidence>
<feature type="transmembrane region" description="Helical" evidence="7">
    <location>
        <begin position="250"/>
        <end position="272"/>
    </location>
</feature>
<evidence type="ECO:0000256" key="5">
    <source>
        <dbReference type="ARBA" id="ARBA00038359"/>
    </source>
</evidence>
<gene>
    <name evidence="9" type="ORF">G7Y89_g10145</name>
</gene>
<dbReference type="PANTHER" id="PTHR33048">
    <property type="entry name" value="PTH11-LIKE INTEGRAL MEMBRANE PROTEIN (AFU_ORTHOLOGUE AFUA_5G11245)"/>
    <property type="match status" value="1"/>
</dbReference>
<feature type="transmembrane region" description="Helical" evidence="7">
    <location>
        <begin position="217"/>
        <end position="238"/>
    </location>
</feature>
<dbReference type="EMBL" id="JAAMPI010000874">
    <property type="protein sequence ID" value="KAF4628007.1"/>
    <property type="molecule type" value="Genomic_DNA"/>
</dbReference>
<dbReference type="InterPro" id="IPR052337">
    <property type="entry name" value="SAT4-like"/>
</dbReference>
<accession>A0A8H4RDB4</accession>
<feature type="domain" description="Rhodopsin" evidence="8">
    <location>
        <begin position="29"/>
        <end position="273"/>
    </location>
</feature>
<evidence type="ECO:0000256" key="4">
    <source>
        <dbReference type="ARBA" id="ARBA00023136"/>
    </source>
</evidence>
<sequence length="459" mass="50832">MGDFDPAFVHALAVQSWSLYSVGMSLILLRMYARISRLGFKGLQLDDYLMMLAGGLYTALIVCLNVISGGGGSNLYLPEDFPTFTPEDIQERIKGSKIVLISEQACSFRFPTTPSRFASCVLLIYTRLTLGLAIQRMVFYLAIYVAVGWVATEIAFFTACSPFPGYWAMPPPDPQCTTLQHYAIIQACFNISSDSLMLMIPLPLITRLAVPWKQKAILMVIFSMGIFVILAAILTKVFNLANIWDPSYMLWYTREASVAVYVSNLPLIWPLLKDWFPALRKLTPGGGKSSSGHEKHGYGLSSRPRTTTIAGRHLSGHFGGKRLSEGDSSNPKTGVTTVIRGKGESSEDISTTEIDMDDVEMGGTVTRTDSWDNLRATPDDNRMHIIHNQTERWDGVGMIPVNAIHMSTTVQIREEHIEAPMQVPSSLPRREHNSSPAPPPASLVQSGTFQWDFTAGNRQ</sequence>
<evidence type="ECO:0000313" key="9">
    <source>
        <dbReference type="EMBL" id="KAF4628007.1"/>
    </source>
</evidence>
<comment type="similarity">
    <text evidence="5">Belongs to the SAT4 family.</text>
</comment>
<comment type="subcellular location">
    <subcellularLocation>
        <location evidence="1">Membrane</location>
        <topology evidence="1">Multi-pass membrane protein</topology>
    </subcellularLocation>
</comment>
<feature type="transmembrane region" description="Helical" evidence="7">
    <location>
        <begin position="45"/>
        <end position="67"/>
    </location>
</feature>
<feature type="transmembrane region" description="Helical" evidence="7">
    <location>
        <begin position="12"/>
        <end position="33"/>
    </location>
</feature>
<feature type="region of interest" description="Disordered" evidence="6">
    <location>
        <begin position="424"/>
        <end position="459"/>
    </location>
</feature>
<dbReference type="AlphaFoldDB" id="A0A8H4RDB4"/>
<evidence type="ECO:0000256" key="2">
    <source>
        <dbReference type="ARBA" id="ARBA00022692"/>
    </source>
</evidence>
<dbReference type="Pfam" id="PF20684">
    <property type="entry name" value="Fung_rhodopsin"/>
    <property type="match status" value="1"/>
</dbReference>
<feature type="compositionally biased region" description="Polar residues" evidence="6">
    <location>
        <begin position="443"/>
        <end position="459"/>
    </location>
</feature>
<organism evidence="9 10">
    <name type="scientific">Cudoniella acicularis</name>
    <dbReference type="NCBI Taxonomy" id="354080"/>
    <lineage>
        <taxon>Eukaryota</taxon>
        <taxon>Fungi</taxon>
        <taxon>Dikarya</taxon>
        <taxon>Ascomycota</taxon>
        <taxon>Pezizomycotina</taxon>
        <taxon>Leotiomycetes</taxon>
        <taxon>Helotiales</taxon>
        <taxon>Tricladiaceae</taxon>
        <taxon>Cudoniella</taxon>
    </lineage>
</organism>
<keyword evidence="2 7" id="KW-0812">Transmembrane</keyword>
<keyword evidence="10" id="KW-1185">Reference proteome</keyword>
<evidence type="ECO:0000256" key="6">
    <source>
        <dbReference type="SAM" id="MobiDB-lite"/>
    </source>
</evidence>
<dbReference type="OrthoDB" id="3903189at2759"/>
<feature type="region of interest" description="Disordered" evidence="6">
    <location>
        <begin position="317"/>
        <end position="349"/>
    </location>
</feature>
<evidence type="ECO:0000313" key="10">
    <source>
        <dbReference type="Proteomes" id="UP000566819"/>
    </source>
</evidence>
<evidence type="ECO:0000256" key="7">
    <source>
        <dbReference type="SAM" id="Phobius"/>
    </source>
</evidence>
<keyword evidence="3 7" id="KW-1133">Transmembrane helix</keyword>
<evidence type="ECO:0000259" key="8">
    <source>
        <dbReference type="Pfam" id="PF20684"/>
    </source>
</evidence>
<feature type="transmembrane region" description="Helical" evidence="7">
    <location>
        <begin position="141"/>
        <end position="164"/>
    </location>
</feature>
<protein>
    <recommendedName>
        <fullName evidence="8">Rhodopsin domain-containing protein</fullName>
    </recommendedName>
</protein>
<evidence type="ECO:0000256" key="1">
    <source>
        <dbReference type="ARBA" id="ARBA00004141"/>
    </source>
</evidence>
<dbReference type="PANTHER" id="PTHR33048:SF149">
    <property type="entry name" value="UBID FAMILY DECARBOXYLASE"/>
    <property type="match status" value="1"/>
</dbReference>
<reference evidence="9 10" key="1">
    <citation type="submission" date="2020-03" db="EMBL/GenBank/DDBJ databases">
        <title>Draft Genome Sequence of Cudoniella acicularis.</title>
        <authorList>
            <person name="Buettner E."/>
            <person name="Kellner H."/>
        </authorList>
    </citation>
    <scope>NUCLEOTIDE SEQUENCE [LARGE SCALE GENOMIC DNA]</scope>
    <source>
        <strain evidence="9 10">DSM 108380</strain>
    </source>
</reference>
<dbReference type="GO" id="GO:0016020">
    <property type="term" value="C:membrane"/>
    <property type="evidence" value="ECO:0007669"/>
    <property type="project" value="UniProtKB-SubCell"/>
</dbReference>
<dbReference type="InterPro" id="IPR049326">
    <property type="entry name" value="Rhodopsin_dom_fungi"/>
</dbReference>
<proteinExistence type="inferred from homology"/>
<feature type="compositionally biased region" description="Polar residues" evidence="6">
    <location>
        <begin position="326"/>
        <end position="336"/>
    </location>
</feature>
<comment type="caution">
    <text evidence="9">The sequence shown here is derived from an EMBL/GenBank/DDBJ whole genome shotgun (WGS) entry which is preliminary data.</text>
</comment>